<feature type="compositionally biased region" description="Polar residues" evidence="6">
    <location>
        <begin position="252"/>
        <end position="270"/>
    </location>
</feature>
<dbReference type="PANTHER" id="PTHR12603">
    <property type="entry name" value="CCR4-NOT TRANSCRIPTION COMPLEX RELATED"/>
    <property type="match status" value="1"/>
</dbReference>
<name>A0ABM1DSK4_PRICU</name>
<accession>A0ABM1DSK4</accession>
<dbReference type="InterPro" id="IPR012677">
    <property type="entry name" value="Nucleotide-bd_a/b_plait_sf"/>
</dbReference>
<dbReference type="SMART" id="SM00361">
    <property type="entry name" value="RRM_1"/>
    <property type="match status" value="1"/>
</dbReference>
<feature type="compositionally biased region" description="Polar residues" evidence="6">
    <location>
        <begin position="279"/>
        <end position="290"/>
    </location>
</feature>
<dbReference type="PANTHER" id="PTHR12603:SF0">
    <property type="entry name" value="CCR4-NOT TRANSCRIPTION COMPLEX SUBUNIT 4"/>
    <property type="match status" value="1"/>
</dbReference>
<feature type="domain" description="RRM" evidence="8">
    <location>
        <begin position="105"/>
        <end position="189"/>
    </location>
</feature>
<dbReference type="InterPro" id="IPR034261">
    <property type="entry name" value="CNOT4_RRM"/>
</dbReference>
<dbReference type="InterPro" id="IPR000571">
    <property type="entry name" value="Znf_CCCH"/>
</dbReference>
<keyword evidence="1 5" id="KW-0863">Zinc-finger</keyword>
<dbReference type="InterPro" id="IPR039780">
    <property type="entry name" value="Mot2"/>
</dbReference>
<dbReference type="InterPro" id="IPR035979">
    <property type="entry name" value="RBD_domain_sf"/>
</dbReference>
<evidence type="ECO:0000256" key="1">
    <source>
        <dbReference type="ARBA" id="ARBA00022771"/>
    </source>
</evidence>
<keyword evidence="3 4" id="KW-0694">RNA-binding</keyword>
<gene>
    <name evidence="11" type="primary">LOC106805730</name>
</gene>
<dbReference type="Gene3D" id="3.30.70.330">
    <property type="match status" value="1"/>
</dbReference>
<feature type="zinc finger region" description="C3H1-type" evidence="5">
    <location>
        <begin position="186"/>
        <end position="213"/>
    </location>
</feature>
<proteinExistence type="predicted"/>
<dbReference type="Proteomes" id="UP000695022">
    <property type="component" value="Unplaced"/>
</dbReference>
<dbReference type="PROSITE" id="PS50103">
    <property type="entry name" value="ZF_C3H1"/>
    <property type="match status" value="1"/>
</dbReference>
<dbReference type="Pfam" id="PF00076">
    <property type="entry name" value="RRM_1"/>
    <property type="match status" value="1"/>
</dbReference>
<dbReference type="PROSITE" id="PS50089">
    <property type="entry name" value="ZF_RING_2"/>
    <property type="match status" value="1"/>
</dbReference>
<dbReference type="Gene3D" id="3.30.40.10">
    <property type="entry name" value="Zinc/RING finger domain, C3HC4 (zinc finger)"/>
    <property type="match status" value="1"/>
</dbReference>
<evidence type="ECO:0000259" key="8">
    <source>
        <dbReference type="PROSITE" id="PS50102"/>
    </source>
</evidence>
<keyword evidence="5" id="KW-0479">Metal-binding</keyword>
<evidence type="ECO:0000256" key="5">
    <source>
        <dbReference type="PROSITE-ProRule" id="PRU00723"/>
    </source>
</evidence>
<feature type="domain" description="RING-type" evidence="7">
    <location>
        <begin position="10"/>
        <end position="53"/>
    </location>
</feature>
<dbReference type="InterPro" id="IPR039515">
    <property type="entry name" value="NOT4_mRING-HC-C4C4"/>
</dbReference>
<dbReference type="SUPFAM" id="SSF54928">
    <property type="entry name" value="RNA-binding domain, RBD"/>
    <property type="match status" value="1"/>
</dbReference>
<dbReference type="InterPro" id="IPR013083">
    <property type="entry name" value="Znf_RING/FYVE/PHD"/>
</dbReference>
<evidence type="ECO:0000256" key="6">
    <source>
        <dbReference type="SAM" id="MobiDB-lite"/>
    </source>
</evidence>
<protein>
    <submittedName>
        <fullName evidence="11">CCR4-NOT transcription complex subunit 4-like</fullName>
    </submittedName>
</protein>
<evidence type="ECO:0000256" key="2">
    <source>
        <dbReference type="ARBA" id="ARBA00022833"/>
    </source>
</evidence>
<evidence type="ECO:0000259" key="9">
    <source>
        <dbReference type="PROSITE" id="PS50103"/>
    </source>
</evidence>
<dbReference type="InterPro" id="IPR003954">
    <property type="entry name" value="RRM_euk-type"/>
</dbReference>
<organism evidence="10 11">
    <name type="scientific">Priapulus caudatus</name>
    <name type="common">Priapulid worm</name>
    <dbReference type="NCBI Taxonomy" id="37621"/>
    <lineage>
        <taxon>Eukaryota</taxon>
        <taxon>Metazoa</taxon>
        <taxon>Ecdysozoa</taxon>
        <taxon>Scalidophora</taxon>
        <taxon>Priapulida</taxon>
        <taxon>Priapulimorpha</taxon>
        <taxon>Priapulimorphida</taxon>
        <taxon>Priapulidae</taxon>
        <taxon>Priapulus</taxon>
    </lineage>
</organism>
<dbReference type="Pfam" id="PF14570">
    <property type="entry name" value="zf-RING_4"/>
    <property type="match status" value="1"/>
</dbReference>
<evidence type="ECO:0000259" key="7">
    <source>
        <dbReference type="PROSITE" id="PS50089"/>
    </source>
</evidence>
<feature type="domain" description="C3H1-type" evidence="9">
    <location>
        <begin position="186"/>
        <end position="213"/>
    </location>
</feature>
<dbReference type="SUPFAM" id="SSF57850">
    <property type="entry name" value="RING/U-box"/>
    <property type="match status" value="1"/>
</dbReference>
<dbReference type="CDD" id="cd12438">
    <property type="entry name" value="RRM_CNOT4"/>
    <property type="match status" value="1"/>
</dbReference>
<feature type="region of interest" description="Disordered" evidence="6">
    <location>
        <begin position="244"/>
        <end position="290"/>
    </location>
</feature>
<dbReference type="RefSeq" id="XP_014662925.1">
    <property type="nucleotide sequence ID" value="XM_014807439.1"/>
</dbReference>
<dbReference type="GeneID" id="106805730"/>
<feature type="region of interest" description="Disordered" evidence="6">
    <location>
        <begin position="376"/>
        <end position="422"/>
    </location>
</feature>
<keyword evidence="10" id="KW-1185">Reference proteome</keyword>
<evidence type="ECO:0000313" key="10">
    <source>
        <dbReference type="Proteomes" id="UP000695022"/>
    </source>
</evidence>
<dbReference type="PROSITE" id="PS50102">
    <property type="entry name" value="RRM"/>
    <property type="match status" value="1"/>
</dbReference>
<keyword evidence="2 5" id="KW-0862">Zinc</keyword>
<evidence type="ECO:0000313" key="11">
    <source>
        <dbReference type="RefSeq" id="XP_014662925.1"/>
    </source>
</evidence>
<feature type="compositionally biased region" description="Low complexity" evidence="6">
    <location>
        <begin position="394"/>
        <end position="405"/>
    </location>
</feature>
<reference evidence="11" key="1">
    <citation type="submission" date="2025-08" db="UniProtKB">
        <authorList>
            <consortium name="RefSeq"/>
        </authorList>
    </citation>
    <scope>IDENTIFICATION</scope>
</reference>
<evidence type="ECO:0000256" key="3">
    <source>
        <dbReference type="ARBA" id="ARBA00022884"/>
    </source>
</evidence>
<sequence>MSGGEDCVECPLCMEPLEIDDVHFFPCTCGYQICRFCWHRIRTDENGLCPACRKAYPEDPALYKPLTQEELHKIKSQKKQKDIQRKQKISENRKHLASVRVVQKNLVFVVGLSQRLADAEVLKKHEYFGKFGKIMKVVVNNSTSYAGSQGPSASAYVTYYRAEDALRAIQSVNNVFVDGKTLKASLGTTKYCSHFLRNSQCPKPDCMYLHELGDESASFTKEEMQQGKHQEYEMRLHEALFGQPVEKRKGSKSSISPLSYQHETWPSVAQHQADKQQILAESNRQSPSPVASLNQLDMHLANMMGNACSIGRDRHTSGGSDSGEYFHQGLEKVHNPGFNSPTMELLQQSIQARPMDNDSIWPGFGKEQARATAFRDTSPHGVPRMQHAPNEMVSASRSRTSNASAEVPGSPASLPDIKSPKNNSVLHNKQMQTEDSIEGLIGWSESSTALAQLIEKTTGVNPYQRGCGGNVVRAPPGFTTPSFDISHVPTTTIRAPPGVALSVIRHPPNLANLTRLMQSDHASNDQMWSLKENLRSQRNAIQLYSHAYQ</sequence>
<dbReference type="CDD" id="cd16618">
    <property type="entry name" value="mRING-HC-C4C4_CNOT4"/>
    <property type="match status" value="1"/>
</dbReference>
<dbReference type="InterPro" id="IPR000504">
    <property type="entry name" value="RRM_dom"/>
</dbReference>
<dbReference type="InterPro" id="IPR001841">
    <property type="entry name" value="Znf_RING"/>
</dbReference>
<evidence type="ECO:0000256" key="4">
    <source>
        <dbReference type="PROSITE-ProRule" id="PRU00176"/>
    </source>
</evidence>